<dbReference type="EMBL" id="RCZC01000002">
    <property type="protein sequence ID" value="TPG54180.1"/>
    <property type="molecule type" value="Genomic_DNA"/>
</dbReference>
<protein>
    <submittedName>
        <fullName evidence="2">PIN domain-containing protein</fullName>
    </submittedName>
</protein>
<evidence type="ECO:0000313" key="3">
    <source>
        <dbReference type="Proteomes" id="UP000319931"/>
    </source>
</evidence>
<dbReference type="Gene3D" id="3.40.50.1010">
    <property type="entry name" value="5'-nuclease"/>
    <property type="match status" value="1"/>
</dbReference>
<dbReference type="CDD" id="cd09874">
    <property type="entry name" value="PIN_MT3492-like"/>
    <property type="match status" value="1"/>
</dbReference>
<sequence>MKAYFDTSAFAAILLEDDRWQDIAEWVDAQQIQGSISDFGWGEFVSAIGIRVRLGRALASDALDFLGLVPARLRGWSRVAIVPADIAAATDMLSKFALGLKLPDAIHIAVAQRLGLTLVSTDIRQVRAAVSLGVAAINPLHTDGTPS</sequence>
<reference evidence="2 3" key="1">
    <citation type="journal article" date="2019" name="Environ. Microbiol.">
        <title>Species interactions and distinct microbial communities in high Arctic permafrost affected cryosols are associated with the CH4 and CO2 gas fluxes.</title>
        <authorList>
            <person name="Altshuler I."/>
            <person name="Hamel J."/>
            <person name="Turney S."/>
            <person name="Magnuson E."/>
            <person name="Levesque R."/>
            <person name="Greer C."/>
            <person name="Whyte L.G."/>
        </authorList>
    </citation>
    <scope>NUCLEOTIDE SEQUENCE [LARGE SCALE GENOMIC DNA]</scope>
    <source>
        <strain evidence="2 3">E6.1</strain>
    </source>
</reference>
<accession>A0A502FXW3</accession>
<dbReference type="RefSeq" id="WP_140849048.1">
    <property type="nucleotide sequence ID" value="NZ_RCZC01000002.1"/>
</dbReference>
<dbReference type="InterPro" id="IPR029060">
    <property type="entry name" value="PIN-like_dom_sf"/>
</dbReference>
<dbReference type="InterPro" id="IPR002716">
    <property type="entry name" value="PIN_dom"/>
</dbReference>
<organism evidence="2 3">
    <name type="scientific">Sphingomonas glacialis</name>
    <dbReference type="NCBI Taxonomy" id="658225"/>
    <lineage>
        <taxon>Bacteria</taxon>
        <taxon>Pseudomonadati</taxon>
        <taxon>Pseudomonadota</taxon>
        <taxon>Alphaproteobacteria</taxon>
        <taxon>Sphingomonadales</taxon>
        <taxon>Sphingomonadaceae</taxon>
        <taxon>Sphingomonas</taxon>
    </lineage>
</organism>
<proteinExistence type="predicted"/>
<evidence type="ECO:0000259" key="1">
    <source>
        <dbReference type="Pfam" id="PF01850"/>
    </source>
</evidence>
<feature type="domain" description="PIN" evidence="1">
    <location>
        <begin position="4"/>
        <end position="129"/>
    </location>
</feature>
<dbReference type="Pfam" id="PF01850">
    <property type="entry name" value="PIN"/>
    <property type="match status" value="1"/>
</dbReference>
<keyword evidence="3" id="KW-1185">Reference proteome</keyword>
<gene>
    <name evidence="2" type="ORF">EAH76_05670</name>
</gene>
<comment type="caution">
    <text evidence="2">The sequence shown here is derived from an EMBL/GenBank/DDBJ whole genome shotgun (WGS) entry which is preliminary data.</text>
</comment>
<dbReference type="AlphaFoldDB" id="A0A502FXW3"/>
<dbReference type="OrthoDB" id="7204339at2"/>
<dbReference type="Proteomes" id="UP000319931">
    <property type="component" value="Unassembled WGS sequence"/>
</dbReference>
<name>A0A502FXW3_9SPHN</name>
<evidence type="ECO:0000313" key="2">
    <source>
        <dbReference type="EMBL" id="TPG54180.1"/>
    </source>
</evidence>
<dbReference type="SUPFAM" id="SSF88723">
    <property type="entry name" value="PIN domain-like"/>
    <property type="match status" value="1"/>
</dbReference>